<dbReference type="GO" id="GO:0019901">
    <property type="term" value="F:protein kinase binding"/>
    <property type="evidence" value="ECO:0007669"/>
    <property type="project" value="InterPro"/>
</dbReference>
<dbReference type="InterPro" id="IPR013922">
    <property type="entry name" value="Cyclin_PHO80-like"/>
</dbReference>
<sequence length="233" mass="25017">MPIASGGEDAVGPAATPRVLVALTVALERLVARNDELAAALEEERRRRTKPAARGALDVFRAARVPSISVGRYLERLYQYSDCSPSCFVVGFAYMDRLAHRHPSSLLLSVNVHRLLLASLLVASKVLDDVHHSNAFYAKVGGVSTAELNRLELELLFLLDFGVTVGARAFEGYCLHLEKELLCNSGGGGERRRGSGGRDGVGRGLTPPSNGAAGEESDTPWSRFSSPSPPNSF</sequence>
<dbReference type="InterPro" id="IPR036915">
    <property type="entry name" value="Cyclin-like_sf"/>
</dbReference>
<keyword evidence="2" id="KW-0132">Cell division</keyword>
<comment type="similarity">
    <text evidence="1">Belongs to the cyclin family. Cyclin U/P subfamily.</text>
</comment>
<organism evidence="5 6">
    <name type="scientific">Spirodela intermedia</name>
    <name type="common">Intermediate duckweed</name>
    <dbReference type="NCBI Taxonomy" id="51605"/>
    <lineage>
        <taxon>Eukaryota</taxon>
        <taxon>Viridiplantae</taxon>
        <taxon>Streptophyta</taxon>
        <taxon>Embryophyta</taxon>
        <taxon>Tracheophyta</taxon>
        <taxon>Spermatophyta</taxon>
        <taxon>Magnoliopsida</taxon>
        <taxon>Liliopsida</taxon>
        <taxon>Araceae</taxon>
        <taxon>Lemnoideae</taxon>
        <taxon>Spirodela</taxon>
    </lineage>
</organism>
<proteinExistence type="inferred from homology"/>
<dbReference type="PANTHER" id="PTHR15615:SF121">
    <property type="entry name" value="CYCLIN-U1-1"/>
    <property type="match status" value="1"/>
</dbReference>
<evidence type="ECO:0000256" key="1">
    <source>
        <dbReference type="ARBA" id="ARBA00007215"/>
    </source>
</evidence>
<dbReference type="Pfam" id="PF08613">
    <property type="entry name" value="Cyclin"/>
    <property type="match status" value="1"/>
</dbReference>
<dbReference type="Proteomes" id="UP000663760">
    <property type="component" value="Chromosome 2"/>
</dbReference>
<dbReference type="PANTHER" id="PTHR15615">
    <property type="match status" value="1"/>
</dbReference>
<gene>
    <name evidence="5" type="ORF">SI8410_02003310</name>
</gene>
<name>A0A7I8K4S5_SPIIN</name>
<evidence type="ECO:0000256" key="4">
    <source>
        <dbReference type="SAM" id="MobiDB-lite"/>
    </source>
</evidence>
<dbReference type="OrthoDB" id="337735at2759"/>
<protein>
    <submittedName>
        <fullName evidence="5">Uncharacterized protein</fullName>
    </submittedName>
</protein>
<evidence type="ECO:0000313" key="5">
    <source>
        <dbReference type="EMBL" id="CAA7392135.1"/>
    </source>
</evidence>
<evidence type="ECO:0000256" key="3">
    <source>
        <dbReference type="ARBA" id="ARBA00023306"/>
    </source>
</evidence>
<feature type="region of interest" description="Disordered" evidence="4">
    <location>
        <begin position="186"/>
        <end position="233"/>
    </location>
</feature>
<evidence type="ECO:0000256" key="2">
    <source>
        <dbReference type="ARBA" id="ARBA00022618"/>
    </source>
</evidence>
<reference evidence="5" key="1">
    <citation type="submission" date="2020-02" db="EMBL/GenBank/DDBJ databases">
        <authorList>
            <person name="Scholz U."/>
            <person name="Mascher M."/>
            <person name="Fiebig A."/>
        </authorList>
    </citation>
    <scope>NUCLEOTIDE SEQUENCE</scope>
</reference>
<keyword evidence="6" id="KW-1185">Reference proteome</keyword>
<dbReference type="AlphaFoldDB" id="A0A7I8K4S5"/>
<dbReference type="Gene3D" id="1.10.472.10">
    <property type="entry name" value="Cyclin-like"/>
    <property type="match status" value="1"/>
</dbReference>
<dbReference type="EMBL" id="LR746265">
    <property type="protein sequence ID" value="CAA7392135.1"/>
    <property type="molecule type" value="Genomic_DNA"/>
</dbReference>
<dbReference type="GO" id="GO:0051301">
    <property type="term" value="P:cell division"/>
    <property type="evidence" value="ECO:0007669"/>
    <property type="project" value="UniProtKB-KW"/>
</dbReference>
<evidence type="ECO:0000313" key="6">
    <source>
        <dbReference type="Proteomes" id="UP000663760"/>
    </source>
</evidence>
<keyword evidence="3" id="KW-0131">Cell cycle</keyword>
<dbReference type="SUPFAM" id="SSF47954">
    <property type="entry name" value="Cyclin-like"/>
    <property type="match status" value="1"/>
</dbReference>
<accession>A0A7I8K4S5</accession>